<keyword evidence="2" id="KW-0472">Membrane</keyword>
<name>A0A1G2LEW3_9BACT</name>
<accession>A0A1G2LEW3</accession>
<sequence>MESESKDMLEDTNSQGGVDLSGALKDSGAGGKLNASGWRAVRYYRDPQSPKVVQWVMKYSGGLIQSEKQANYVLLGLVAVAMVISLFLFFGGSFGRSNPVPMIDFPELQRGHEK</sequence>
<feature type="transmembrane region" description="Helical" evidence="2">
    <location>
        <begin position="72"/>
        <end position="92"/>
    </location>
</feature>
<evidence type="ECO:0000256" key="1">
    <source>
        <dbReference type="SAM" id="MobiDB-lite"/>
    </source>
</evidence>
<keyword evidence="2" id="KW-0812">Transmembrane</keyword>
<dbReference type="AlphaFoldDB" id="A0A1G2LEW3"/>
<organism evidence="3 4">
    <name type="scientific">Candidatus Sungbacteria bacterium RIFCSPLOWO2_01_FULL_59_16</name>
    <dbReference type="NCBI Taxonomy" id="1802280"/>
    <lineage>
        <taxon>Bacteria</taxon>
        <taxon>Candidatus Sungiibacteriota</taxon>
    </lineage>
</organism>
<evidence type="ECO:0000313" key="4">
    <source>
        <dbReference type="Proteomes" id="UP000176705"/>
    </source>
</evidence>
<dbReference type="STRING" id="1802280.A3B37_02295"/>
<keyword evidence="2" id="KW-1133">Transmembrane helix</keyword>
<evidence type="ECO:0000256" key="2">
    <source>
        <dbReference type="SAM" id="Phobius"/>
    </source>
</evidence>
<dbReference type="Proteomes" id="UP000176705">
    <property type="component" value="Unassembled WGS sequence"/>
</dbReference>
<evidence type="ECO:0000313" key="3">
    <source>
        <dbReference type="EMBL" id="OHA09371.1"/>
    </source>
</evidence>
<feature type="region of interest" description="Disordered" evidence="1">
    <location>
        <begin position="1"/>
        <end position="32"/>
    </location>
</feature>
<comment type="caution">
    <text evidence="3">The sequence shown here is derived from an EMBL/GenBank/DDBJ whole genome shotgun (WGS) entry which is preliminary data.</text>
</comment>
<reference evidence="3 4" key="1">
    <citation type="journal article" date="2016" name="Nat. Commun.">
        <title>Thousands of microbial genomes shed light on interconnected biogeochemical processes in an aquifer system.</title>
        <authorList>
            <person name="Anantharaman K."/>
            <person name="Brown C.T."/>
            <person name="Hug L.A."/>
            <person name="Sharon I."/>
            <person name="Castelle C.J."/>
            <person name="Probst A.J."/>
            <person name="Thomas B.C."/>
            <person name="Singh A."/>
            <person name="Wilkins M.J."/>
            <person name="Karaoz U."/>
            <person name="Brodie E.L."/>
            <person name="Williams K.H."/>
            <person name="Hubbard S.S."/>
            <person name="Banfield J.F."/>
        </authorList>
    </citation>
    <scope>NUCLEOTIDE SEQUENCE [LARGE SCALE GENOMIC DNA]</scope>
</reference>
<gene>
    <name evidence="3" type="ORF">A3B37_02295</name>
</gene>
<protein>
    <submittedName>
        <fullName evidence="3">Uncharacterized protein</fullName>
    </submittedName>
</protein>
<proteinExistence type="predicted"/>
<dbReference type="EMBL" id="MHQS01000003">
    <property type="protein sequence ID" value="OHA09371.1"/>
    <property type="molecule type" value="Genomic_DNA"/>
</dbReference>